<protein>
    <submittedName>
        <fullName evidence="1">Uncharacterized protein</fullName>
    </submittedName>
</protein>
<dbReference type="EMBL" id="LZPO01097165">
    <property type="protein sequence ID" value="OBS64575.1"/>
    <property type="molecule type" value="Genomic_DNA"/>
</dbReference>
<sequence>MVYHTIMMSLVGPDRIFLDDFCQNNNNAELAGSFATPAKSHMKK</sequence>
<comment type="caution">
    <text evidence="1">The sequence shown here is derived from an EMBL/GenBank/DDBJ whole genome shotgun (WGS) entry which is preliminary data.</text>
</comment>
<accession>A0A1A6GFN2</accession>
<proteinExistence type="predicted"/>
<keyword evidence="2" id="KW-1185">Reference proteome</keyword>
<feature type="non-terminal residue" evidence="1">
    <location>
        <position position="44"/>
    </location>
</feature>
<dbReference type="Proteomes" id="UP000092124">
    <property type="component" value="Unassembled WGS sequence"/>
</dbReference>
<dbReference type="STRING" id="56216.A0A1A6GFN2"/>
<reference evidence="1 2" key="1">
    <citation type="submission" date="2016-06" db="EMBL/GenBank/DDBJ databases">
        <title>The Draft Genome Sequence and Annotation of the Desert Woodrat Neotoma lepida.</title>
        <authorList>
            <person name="Campbell M."/>
            <person name="Oakeson K.F."/>
            <person name="Yandell M."/>
            <person name="Halpert J.R."/>
            <person name="Dearing D."/>
        </authorList>
    </citation>
    <scope>NUCLEOTIDE SEQUENCE [LARGE SCALE GENOMIC DNA]</scope>
    <source>
        <strain evidence="1">417</strain>
        <tissue evidence="1">Liver</tissue>
    </source>
</reference>
<gene>
    <name evidence="1" type="ORF">A6R68_06885</name>
</gene>
<organism evidence="1 2">
    <name type="scientific">Neotoma lepida</name>
    <name type="common">Desert woodrat</name>
    <dbReference type="NCBI Taxonomy" id="56216"/>
    <lineage>
        <taxon>Eukaryota</taxon>
        <taxon>Metazoa</taxon>
        <taxon>Chordata</taxon>
        <taxon>Craniata</taxon>
        <taxon>Vertebrata</taxon>
        <taxon>Euteleostomi</taxon>
        <taxon>Mammalia</taxon>
        <taxon>Eutheria</taxon>
        <taxon>Euarchontoglires</taxon>
        <taxon>Glires</taxon>
        <taxon>Rodentia</taxon>
        <taxon>Myomorpha</taxon>
        <taxon>Muroidea</taxon>
        <taxon>Cricetidae</taxon>
        <taxon>Neotominae</taxon>
        <taxon>Neotoma</taxon>
    </lineage>
</organism>
<evidence type="ECO:0000313" key="1">
    <source>
        <dbReference type="EMBL" id="OBS64575.1"/>
    </source>
</evidence>
<dbReference type="AlphaFoldDB" id="A0A1A6GFN2"/>
<name>A0A1A6GFN2_NEOLE</name>
<evidence type="ECO:0000313" key="2">
    <source>
        <dbReference type="Proteomes" id="UP000092124"/>
    </source>
</evidence>